<dbReference type="AlphaFoldDB" id="A0A4Y7J8D2"/>
<accession>A0A4Y7J8D2</accession>
<dbReference type="Gramene" id="RZC56322">
    <property type="protein sequence ID" value="RZC56322"/>
    <property type="gene ID" value="C5167_015178"/>
</dbReference>
<organism evidence="1 2">
    <name type="scientific">Papaver somniferum</name>
    <name type="common">Opium poppy</name>
    <dbReference type="NCBI Taxonomy" id="3469"/>
    <lineage>
        <taxon>Eukaryota</taxon>
        <taxon>Viridiplantae</taxon>
        <taxon>Streptophyta</taxon>
        <taxon>Embryophyta</taxon>
        <taxon>Tracheophyta</taxon>
        <taxon>Spermatophyta</taxon>
        <taxon>Magnoliopsida</taxon>
        <taxon>Ranunculales</taxon>
        <taxon>Papaveraceae</taxon>
        <taxon>Papaveroideae</taxon>
        <taxon>Papaver</taxon>
    </lineage>
</organism>
<protein>
    <submittedName>
        <fullName evidence="1">Uncharacterized protein</fullName>
    </submittedName>
</protein>
<sequence length="61" mass="6952">MKVRTIEELVSEHGILGKGKGFYYVMESVWHNGSLLGDPSHDRDFAWKTLLQGILIFCSKI</sequence>
<evidence type="ECO:0000313" key="2">
    <source>
        <dbReference type="Proteomes" id="UP000316621"/>
    </source>
</evidence>
<evidence type="ECO:0000313" key="1">
    <source>
        <dbReference type="EMBL" id="RZC56322.1"/>
    </source>
</evidence>
<dbReference type="Proteomes" id="UP000316621">
    <property type="component" value="Chromosome 3"/>
</dbReference>
<proteinExistence type="predicted"/>
<keyword evidence="2" id="KW-1185">Reference proteome</keyword>
<dbReference type="EMBL" id="CM010717">
    <property type="protein sequence ID" value="RZC56322.1"/>
    <property type="molecule type" value="Genomic_DNA"/>
</dbReference>
<reference evidence="1 2" key="1">
    <citation type="journal article" date="2018" name="Science">
        <title>The opium poppy genome and morphinan production.</title>
        <authorList>
            <person name="Guo L."/>
            <person name="Winzer T."/>
            <person name="Yang X."/>
            <person name="Li Y."/>
            <person name="Ning Z."/>
            <person name="He Z."/>
            <person name="Teodor R."/>
            <person name="Lu Y."/>
            <person name="Bowser T.A."/>
            <person name="Graham I.A."/>
            <person name="Ye K."/>
        </authorList>
    </citation>
    <scope>NUCLEOTIDE SEQUENCE [LARGE SCALE GENOMIC DNA]</scope>
    <source>
        <strain evidence="2">cv. HN1</strain>
        <tissue evidence="1">Leaves</tissue>
    </source>
</reference>
<gene>
    <name evidence="1" type="ORF">C5167_015178</name>
</gene>
<name>A0A4Y7J8D2_PAPSO</name>